<dbReference type="CDD" id="cd02966">
    <property type="entry name" value="TlpA_like_family"/>
    <property type="match status" value="1"/>
</dbReference>
<organism evidence="3 4">
    <name type="scientific">Bacillus gaemokensis</name>
    <dbReference type="NCBI Taxonomy" id="574375"/>
    <lineage>
        <taxon>Bacteria</taxon>
        <taxon>Bacillati</taxon>
        <taxon>Bacillota</taxon>
        <taxon>Bacilli</taxon>
        <taxon>Bacillales</taxon>
        <taxon>Bacillaceae</taxon>
        <taxon>Bacillus</taxon>
        <taxon>Bacillus cereus group</taxon>
    </lineage>
</organism>
<dbReference type="InterPro" id="IPR017937">
    <property type="entry name" value="Thioredoxin_CS"/>
</dbReference>
<sequence>MWRKLTIVVVLLCLAGYAVYEQFGKDEKQVVREESVQSEAAMKEVIAKNGIEVGKVAPDFELSKLDGTKVKLSDLKGKKVILNFWATWCGPCQQEMPDMEAFYKKHKDDVEILAVNYTVSERANGEEKVKKFAEEKGITFPVLLDKDISVTTTYKVITIPTSYFVDTKGVIQDKFIGPMTQKEMEKRSAKLK</sequence>
<dbReference type="SUPFAM" id="SSF52833">
    <property type="entry name" value="Thioredoxin-like"/>
    <property type="match status" value="1"/>
</dbReference>
<dbReference type="InterPro" id="IPR036249">
    <property type="entry name" value="Thioredoxin-like_sf"/>
</dbReference>
<keyword evidence="4" id="KW-1185">Reference proteome</keyword>
<evidence type="ECO:0000256" key="1">
    <source>
        <dbReference type="ARBA" id="ARBA00023157"/>
    </source>
</evidence>
<dbReference type="GO" id="GO:0016491">
    <property type="term" value="F:oxidoreductase activity"/>
    <property type="evidence" value="ECO:0007669"/>
    <property type="project" value="InterPro"/>
</dbReference>
<keyword evidence="1" id="KW-1015">Disulfide bond</keyword>
<dbReference type="Proteomes" id="UP000027778">
    <property type="component" value="Unassembled WGS sequence"/>
</dbReference>
<reference evidence="3 4" key="1">
    <citation type="submission" date="2014-06" db="EMBL/GenBank/DDBJ databases">
        <title>Draft genome sequence of Bacillus gaemokensis JCM 15801 (MCCC 1A00707).</title>
        <authorList>
            <person name="Lai Q."/>
            <person name="Liu Y."/>
            <person name="Shao Z."/>
        </authorList>
    </citation>
    <scope>NUCLEOTIDE SEQUENCE [LARGE SCALE GENOMIC DNA]</scope>
    <source>
        <strain evidence="3 4">JCM 15801</strain>
    </source>
</reference>
<dbReference type="InterPro" id="IPR013766">
    <property type="entry name" value="Thioredoxin_domain"/>
</dbReference>
<dbReference type="GO" id="GO:0016209">
    <property type="term" value="F:antioxidant activity"/>
    <property type="evidence" value="ECO:0007669"/>
    <property type="project" value="InterPro"/>
</dbReference>
<dbReference type="OrthoDB" id="25753at2"/>
<dbReference type="InterPro" id="IPR050553">
    <property type="entry name" value="Thioredoxin_ResA/DsbE_sf"/>
</dbReference>
<evidence type="ECO:0000313" key="3">
    <source>
        <dbReference type="EMBL" id="KEK23220.1"/>
    </source>
</evidence>
<feature type="domain" description="Thioredoxin" evidence="2">
    <location>
        <begin position="51"/>
        <end position="192"/>
    </location>
</feature>
<dbReference type="eggNOG" id="COG0526">
    <property type="taxonomic scope" value="Bacteria"/>
</dbReference>
<gene>
    <name evidence="3" type="ORF">BAGA_10735</name>
</gene>
<name>A0A073K9G4_9BACI</name>
<protein>
    <submittedName>
        <fullName evidence="3">Thiol:disulfide interchange protein tlpA</fullName>
    </submittedName>
</protein>
<dbReference type="PROSITE" id="PS00194">
    <property type="entry name" value="THIOREDOXIN_1"/>
    <property type="match status" value="1"/>
</dbReference>
<dbReference type="STRING" id="574375.AZF08_23075"/>
<evidence type="ECO:0000313" key="4">
    <source>
        <dbReference type="Proteomes" id="UP000027778"/>
    </source>
</evidence>
<comment type="caution">
    <text evidence="3">The sequence shown here is derived from an EMBL/GenBank/DDBJ whole genome shotgun (WGS) entry which is preliminary data.</text>
</comment>
<dbReference type="Gene3D" id="3.40.30.10">
    <property type="entry name" value="Glutaredoxin"/>
    <property type="match status" value="1"/>
</dbReference>
<accession>A0A073K9G4</accession>
<dbReference type="RefSeq" id="WP_033676071.1">
    <property type="nucleotide sequence ID" value="NZ_JOTM01000019.1"/>
</dbReference>
<proteinExistence type="predicted"/>
<dbReference type="InterPro" id="IPR000866">
    <property type="entry name" value="AhpC/TSA"/>
</dbReference>
<dbReference type="PROSITE" id="PS51352">
    <property type="entry name" value="THIOREDOXIN_2"/>
    <property type="match status" value="1"/>
</dbReference>
<dbReference type="PANTHER" id="PTHR42852">
    <property type="entry name" value="THIOL:DISULFIDE INTERCHANGE PROTEIN DSBE"/>
    <property type="match status" value="1"/>
</dbReference>
<evidence type="ECO:0000259" key="2">
    <source>
        <dbReference type="PROSITE" id="PS51352"/>
    </source>
</evidence>
<dbReference type="EMBL" id="JOTM01000019">
    <property type="protein sequence ID" value="KEK23220.1"/>
    <property type="molecule type" value="Genomic_DNA"/>
</dbReference>
<dbReference type="AlphaFoldDB" id="A0A073K9G4"/>
<dbReference type="PANTHER" id="PTHR42852:SF1">
    <property type="entry name" value="THIOREDOXIN-LIKE PROTEIN YNEN"/>
    <property type="match status" value="1"/>
</dbReference>
<dbReference type="Pfam" id="PF00578">
    <property type="entry name" value="AhpC-TSA"/>
    <property type="match status" value="1"/>
</dbReference>